<evidence type="ECO:0000256" key="2">
    <source>
        <dbReference type="ARBA" id="ARBA00001946"/>
    </source>
</evidence>
<dbReference type="Pfam" id="PF02073">
    <property type="entry name" value="Peptidase_M29"/>
    <property type="match status" value="1"/>
</dbReference>
<dbReference type="GO" id="GO:0004177">
    <property type="term" value="F:aminopeptidase activity"/>
    <property type="evidence" value="ECO:0007669"/>
    <property type="project" value="UniProtKB-KW"/>
</dbReference>
<dbReference type="RefSeq" id="WP_068369358.1">
    <property type="nucleotide sequence ID" value="NZ_CAMQER010000009.1"/>
</dbReference>
<organism evidence="10 11">
    <name type="scientific">Aedoeadaptatus coxii</name>
    <dbReference type="NCBI Taxonomy" id="755172"/>
    <lineage>
        <taxon>Bacteria</taxon>
        <taxon>Bacillati</taxon>
        <taxon>Bacillota</taxon>
        <taxon>Tissierellia</taxon>
        <taxon>Tissierellales</taxon>
        <taxon>Peptoniphilaceae</taxon>
        <taxon>Aedoeadaptatus</taxon>
    </lineage>
</organism>
<evidence type="ECO:0000256" key="9">
    <source>
        <dbReference type="ARBA" id="ARBA00023049"/>
    </source>
</evidence>
<dbReference type="Gene3D" id="3.40.1830.10">
    <property type="entry name" value="Thermophilic metalloprotease (M29)"/>
    <property type="match status" value="1"/>
</dbReference>
<comment type="cofactor">
    <cofactor evidence="3">
        <name>Zn(2+)</name>
        <dbReference type="ChEBI" id="CHEBI:29105"/>
    </cofactor>
</comment>
<comment type="caution">
    <text evidence="10">The sequence shown here is derived from an EMBL/GenBank/DDBJ whole genome shotgun (WGS) entry which is preliminary data.</text>
</comment>
<dbReference type="OrthoDB" id="9803993at2"/>
<evidence type="ECO:0000256" key="5">
    <source>
        <dbReference type="ARBA" id="ARBA00022438"/>
    </source>
</evidence>
<accession>A0A134ABK0</accession>
<comment type="cofactor">
    <cofactor evidence="2">
        <name>Mg(2+)</name>
        <dbReference type="ChEBI" id="CHEBI:18420"/>
    </cofactor>
</comment>
<keyword evidence="7" id="KW-0479">Metal-binding</keyword>
<comment type="cofactor">
    <cofactor evidence="1">
        <name>Co(2+)</name>
        <dbReference type="ChEBI" id="CHEBI:48828"/>
    </cofactor>
</comment>
<name>A0A134ABK0_9FIRM</name>
<comment type="similarity">
    <text evidence="4">Belongs to the peptidase M29 family.</text>
</comment>
<dbReference type="InterPro" id="IPR035097">
    <property type="entry name" value="M29_N-terminal"/>
</dbReference>
<keyword evidence="8" id="KW-0378">Hydrolase</keyword>
<gene>
    <name evidence="10" type="ORF">HMPREF1863_01602</name>
</gene>
<dbReference type="Proteomes" id="UP000070442">
    <property type="component" value="Unassembled WGS sequence"/>
</dbReference>
<dbReference type="InterPro" id="IPR052170">
    <property type="entry name" value="M29_Exopeptidase"/>
</dbReference>
<keyword evidence="9" id="KW-0482">Metalloprotease</keyword>
<evidence type="ECO:0000256" key="4">
    <source>
        <dbReference type="ARBA" id="ARBA00008236"/>
    </source>
</evidence>
<dbReference type="InterPro" id="IPR000787">
    <property type="entry name" value="Peptidase_M29"/>
</dbReference>
<sequence length="409" mass="45805">MNFKKRLDAYAEMLIKVGIRIKKDQPLVIRAPIEARDLAVLAAKHAYLNGASDVHILWSDDDLTLLRYTHAPEEVLNNVPEFQKEMYRYYLNQGAGFLSFTGSDPDLLKTIDSKVLQGAMMNRSKALEFYSEAMMSDKNPWTVAGVATKAWAKKVYPELDEVEALETLWDAIFDMSRVTDDAVKTWEDHMNRINALAKKMTDYKFTSLHYQNSLGTDLFIELPENHLWAGGGSATPDGEPFVANIPTEEVFTLPHAHGVNGIVYATMPLAYNGNIIDKFYVRFKDGVVVDFDAEQGKDTLKNLLDTDEGAKRLGEVALVPFDSPISNRNQLFYNTLFDENASCHLAFGRAYPTCLEGADALSKEELKKLGVNDSLVHVDFMVGSKDMSIIGTTVDGEKITVFKDGNWAF</sequence>
<evidence type="ECO:0000256" key="7">
    <source>
        <dbReference type="ARBA" id="ARBA00022723"/>
    </source>
</evidence>
<dbReference type="EMBL" id="LSDG01000045">
    <property type="protein sequence ID" value="KXB65094.1"/>
    <property type="molecule type" value="Genomic_DNA"/>
</dbReference>
<reference evidence="11" key="1">
    <citation type="submission" date="2016-01" db="EMBL/GenBank/DDBJ databases">
        <authorList>
            <person name="Mitreva M."/>
            <person name="Pepin K.H."/>
            <person name="Mihindukulasuriya K.A."/>
            <person name="Fulton R."/>
            <person name="Fronick C."/>
            <person name="O'Laughlin M."/>
            <person name="Miner T."/>
            <person name="Herter B."/>
            <person name="Rosa B.A."/>
            <person name="Cordes M."/>
            <person name="Tomlinson C."/>
            <person name="Wollam A."/>
            <person name="Palsikar V.B."/>
            <person name="Mardis E.R."/>
            <person name="Wilson R.K."/>
        </authorList>
    </citation>
    <scope>NUCLEOTIDE SEQUENCE [LARGE SCALE GENOMIC DNA]</scope>
    <source>
        <strain evidence="11">DNF00729</strain>
    </source>
</reference>
<dbReference type="AlphaFoldDB" id="A0A134ABK0"/>
<evidence type="ECO:0000313" key="11">
    <source>
        <dbReference type="Proteomes" id="UP000070442"/>
    </source>
</evidence>
<keyword evidence="11" id="KW-1185">Reference proteome</keyword>
<evidence type="ECO:0000256" key="1">
    <source>
        <dbReference type="ARBA" id="ARBA00001941"/>
    </source>
</evidence>
<dbReference type="PANTHER" id="PTHR34448:SF3">
    <property type="entry name" value="AMINOPEPTIDASE AMPS"/>
    <property type="match status" value="1"/>
</dbReference>
<proteinExistence type="inferred from homology"/>
<evidence type="ECO:0000256" key="3">
    <source>
        <dbReference type="ARBA" id="ARBA00001947"/>
    </source>
</evidence>
<evidence type="ECO:0000313" key="10">
    <source>
        <dbReference type="EMBL" id="KXB65094.1"/>
    </source>
</evidence>
<dbReference type="PANTHER" id="PTHR34448">
    <property type="entry name" value="AMINOPEPTIDASE"/>
    <property type="match status" value="1"/>
</dbReference>
<dbReference type="GO" id="GO:0046872">
    <property type="term" value="F:metal ion binding"/>
    <property type="evidence" value="ECO:0007669"/>
    <property type="project" value="UniProtKB-KW"/>
</dbReference>
<keyword evidence="6" id="KW-0645">Protease</keyword>
<dbReference type="PATRIC" id="fig|755172.3.peg.1562"/>
<protein>
    <submittedName>
        <fullName evidence="10">Putative aminopeptidase II</fullName>
    </submittedName>
</protein>
<evidence type="ECO:0000256" key="6">
    <source>
        <dbReference type="ARBA" id="ARBA00022670"/>
    </source>
</evidence>
<dbReference type="GO" id="GO:0006508">
    <property type="term" value="P:proteolysis"/>
    <property type="evidence" value="ECO:0007669"/>
    <property type="project" value="UniProtKB-KW"/>
</dbReference>
<dbReference type="SUPFAM" id="SSF144052">
    <property type="entry name" value="Thermophilic metalloprotease-like"/>
    <property type="match status" value="1"/>
</dbReference>
<keyword evidence="5 10" id="KW-0031">Aminopeptidase</keyword>
<dbReference type="PRINTS" id="PR00919">
    <property type="entry name" value="THERMOPTASE"/>
</dbReference>
<evidence type="ECO:0000256" key="8">
    <source>
        <dbReference type="ARBA" id="ARBA00022801"/>
    </source>
</evidence>
<dbReference type="GO" id="GO:0008237">
    <property type="term" value="F:metallopeptidase activity"/>
    <property type="evidence" value="ECO:0007669"/>
    <property type="project" value="UniProtKB-KW"/>
</dbReference>